<gene>
    <name evidence="1" type="ORF">BN2458_PEG0200</name>
    <name evidence="2" type="ORF">LS75_007335</name>
</gene>
<evidence type="ECO:0000313" key="3">
    <source>
        <dbReference type="Proteomes" id="UP000029925"/>
    </source>
</evidence>
<reference evidence="2 3" key="1">
    <citation type="journal article" date="2014" name="Genome Announc.">
        <title>Draft genome sequences of eight enterohepatic helicobacter species isolated from both laboratory and wild rodents.</title>
        <authorList>
            <person name="Sheh A."/>
            <person name="Shen Z."/>
            <person name="Fox J.G."/>
        </authorList>
    </citation>
    <scope>NUCLEOTIDE SEQUENCE [LARGE SCALE GENOMIC DNA]</scope>
    <source>
        <strain evidence="2 3">MIT 98-6810</strain>
    </source>
</reference>
<dbReference type="Proteomes" id="UP000029925">
    <property type="component" value="Unassembled WGS sequence"/>
</dbReference>
<dbReference type="AlphaFoldDB" id="A0A099UDI5"/>
<evidence type="ECO:0000313" key="4">
    <source>
        <dbReference type="Proteomes" id="UP000064525"/>
    </source>
</evidence>
<sequence>MKIFFTFLCTLSLCFCDSPQQAFELLLFAFFLVALFEKNKRDIESVYRTPKIMNILARF</sequence>
<keyword evidence="3" id="KW-1185">Reference proteome</keyword>
<dbReference type="RefSeq" id="WP_034328402.1">
    <property type="nucleotide sequence ID" value="NZ_CAJTQN010000011.1"/>
</dbReference>
<dbReference type="EMBL" id="JRPF02000009">
    <property type="protein sequence ID" value="TLD78119.1"/>
    <property type="molecule type" value="Genomic_DNA"/>
</dbReference>
<dbReference type="Proteomes" id="UP000064525">
    <property type="component" value="Chromosome I"/>
</dbReference>
<accession>A0A099UDI5</accession>
<reference evidence="1" key="3">
    <citation type="submission" date="2015-11" db="EMBL/GenBank/DDBJ databases">
        <authorList>
            <person name="Zhang Y."/>
            <person name="Guo Z."/>
        </authorList>
    </citation>
    <scope>NUCLEOTIDE SEQUENCE</scope>
    <source>
        <strain evidence="1">1</strain>
    </source>
</reference>
<protein>
    <submittedName>
        <fullName evidence="1">Predicted secreted protein</fullName>
    </submittedName>
</protein>
<dbReference type="STRING" id="76936.BN2458_PEG0200"/>
<reference evidence="4" key="2">
    <citation type="submission" date="2015-11" db="EMBL/GenBank/DDBJ databases">
        <authorList>
            <person name="Anvar S.Y."/>
        </authorList>
    </citation>
    <scope>NUCLEOTIDE SEQUENCE [LARGE SCALE GENOMIC DNA]</scope>
</reference>
<dbReference type="PATRIC" id="fig|76936.10.peg.195"/>
<proteinExistence type="predicted"/>
<organism evidence="1 4">
    <name type="scientific">Helicobacter typhlonius</name>
    <dbReference type="NCBI Taxonomy" id="76936"/>
    <lineage>
        <taxon>Bacteria</taxon>
        <taxon>Pseudomonadati</taxon>
        <taxon>Campylobacterota</taxon>
        <taxon>Epsilonproteobacteria</taxon>
        <taxon>Campylobacterales</taxon>
        <taxon>Helicobacteraceae</taxon>
        <taxon>Helicobacter</taxon>
    </lineage>
</organism>
<dbReference type="EMBL" id="LN907858">
    <property type="protein sequence ID" value="CUU39087.1"/>
    <property type="molecule type" value="Genomic_DNA"/>
</dbReference>
<evidence type="ECO:0000313" key="1">
    <source>
        <dbReference type="EMBL" id="CUU39087.1"/>
    </source>
</evidence>
<dbReference type="GeneID" id="78150546"/>
<evidence type="ECO:0000313" key="2">
    <source>
        <dbReference type="EMBL" id="TLD78119.1"/>
    </source>
</evidence>
<dbReference type="KEGG" id="hty:BN2458_PEG0200"/>
<name>A0A099UDI5_9HELI</name>